<keyword evidence="3" id="KW-1185">Reference proteome</keyword>
<gene>
    <name evidence="2" type="ORF">EGT74_14815</name>
</gene>
<dbReference type="SUPFAM" id="SSF69118">
    <property type="entry name" value="AhpD-like"/>
    <property type="match status" value="1"/>
</dbReference>
<dbReference type="Gene3D" id="1.20.1290.10">
    <property type="entry name" value="AhpD-like"/>
    <property type="match status" value="1"/>
</dbReference>
<dbReference type="OrthoDB" id="9801997at2"/>
<dbReference type="NCBIfam" id="TIGR00778">
    <property type="entry name" value="ahpD_dom"/>
    <property type="match status" value="1"/>
</dbReference>
<dbReference type="InterPro" id="IPR003779">
    <property type="entry name" value="CMD-like"/>
</dbReference>
<dbReference type="Pfam" id="PF02627">
    <property type="entry name" value="CMD"/>
    <property type="match status" value="1"/>
</dbReference>
<feature type="domain" description="Carboxymuconolactone decarboxylase-like" evidence="1">
    <location>
        <begin position="19"/>
        <end position="94"/>
    </location>
</feature>
<name>A0A3N4Q9D1_9BACT</name>
<dbReference type="InterPro" id="IPR029032">
    <property type="entry name" value="AhpD-like"/>
</dbReference>
<evidence type="ECO:0000313" key="3">
    <source>
        <dbReference type="Proteomes" id="UP000278351"/>
    </source>
</evidence>
<sequence>MEARISMQEMPNGFIESLLKVGGYIRKSGLDSKLQELINYRVSQINGCAFCLDMHHKDAIHAGETEQRLHGLAAWRETPYYTEEERAALAFAEELTVKCEVSDEVYDHLAEYYSKAEIAHISLAVGMINTWNRLNKAFRTIAGNYQPNTIWQ</sequence>
<evidence type="ECO:0000259" key="1">
    <source>
        <dbReference type="Pfam" id="PF02627"/>
    </source>
</evidence>
<comment type="caution">
    <text evidence="2">The sequence shown here is derived from an EMBL/GenBank/DDBJ whole genome shotgun (WGS) entry which is preliminary data.</text>
</comment>
<organism evidence="2 3">
    <name type="scientific">Chitinophaga lutea</name>
    <dbReference type="NCBI Taxonomy" id="2488634"/>
    <lineage>
        <taxon>Bacteria</taxon>
        <taxon>Pseudomonadati</taxon>
        <taxon>Bacteroidota</taxon>
        <taxon>Chitinophagia</taxon>
        <taxon>Chitinophagales</taxon>
        <taxon>Chitinophagaceae</taxon>
        <taxon>Chitinophaga</taxon>
    </lineage>
</organism>
<dbReference type="RefSeq" id="WP_123847326.1">
    <property type="nucleotide sequence ID" value="NZ_RPDH01000002.1"/>
</dbReference>
<dbReference type="AlphaFoldDB" id="A0A3N4Q9D1"/>
<evidence type="ECO:0000313" key="2">
    <source>
        <dbReference type="EMBL" id="RPE08324.1"/>
    </source>
</evidence>
<dbReference type="Proteomes" id="UP000278351">
    <property type="component" value="Unassembled WGS sequence"/>
</dbReference>
<protein>
    <submittedName>
        <fullName evidence="2">Carboxymuconolactone decarboxylase family protein</fullName>
    </submittedName>
</protein>
<dbReference type="PANTHER" id="PTHR34846">
    <property type="entry name" value="4-CARBOXYMUCONOLACTONE DECARBOXYLASE FAMILY PROTEIN (AFU_ORTHOLOGUE AFUA_6G11590)"/>
    <property type="match status" value="1"/>
</dbReference>
<dbReference type="InterPro" id="IPR004675">
    <property type="entry name" value="AhpD_core"/>
</dbReference>
<dbReference type="PANTHER" id="PTHR34846:SF10">
    <property type="entry name" value="CYTOPLASMIC PROTEIN"/>
    <property type="match status" value="1"/>
</dbReference>
<reference evidence="2 3" key="1">
    <citation type="submission" date="2018-11" db="EMBL/GenBank/DDBJ databases">
        <title>Chitinophaga lutea sp.nov., isolate from arsenic contaminated soil.</title>
        <authorList>
            <person name="Zong Y."/>
        </authorList>
    </citation>
    <scope>NUCLEOTIDE SEQUENCE [LARGE SCALE GENOMIC DNA]</scope>
    <source>
        <strain evidence="2 3">ZY74</strain>
    </source>
</reference>
<proteinExistence type="predicted"/>
<dbReference type="GO" id="GO:0051920">
    <property type="term" value="F:peroxiredoxin activity"/>
    <property type="evidence" value="ECO:0007669"/>
    <property type="project" value="InterPro"/>
</dbReference>
<accession>A0A3N4Q9D1</accession>
<dbReference type="EMBL" id="RPDH01000002">
    <property type="protein sequence ID" value="RPE08324.1"/>
    <property type="molecule type" value="Genomic_DNA"/>
</dbReference>